<keyword evidence="3" id="KW-1185">Reference proteome</keyword>
<feature type="compositionally biased region" description="Polar residues" evidence="1">
    <location>
        <begin position="47"/>
        <end position="56"/>
    </location>
</feature>
<dbReference type="EMBL" id="CP025682">
    <property type="protein sequence ID" value="AUN93719.1"/>
    <property type="molecule type" value="Genomic_DNA"/>
</dbReference>
<dbReference type="RefSeq" id="WP_102245793.1">
    <property type="nucleotide sequence ID" value="NZ_CP025682.1"/>
</dbReference>
<feature type="region of interest" description="Disordered" evidence="1">
    <location>
        <begin position="1"/>
        <end position="114"/>
    </location>
</feature>
<organism evidence="2 3">
    <name type="scientific">Pseudazoarcus pumilus</name>
    <dbReference type="NCBI Taxonomy" id="2067960"/>
    <lineage>
        <taxon>Bacteria</taxon>
        <taxon>Pseudomonadati</taxon>
        <taxon>Pseudomonadota</taxon>
        <taxon>Betaproteobacteria</taxon>
        <taxon>Rhodocyclales</taxon>
        <taxon>Zoogloeaceae</taxon>
        <taxon>Pseudazoarcus</taxon>
    </lineage>
</organism>
<dbReference type="Proteomes" id="UP000242205">
    <property type="component" value="Chromosome"/>
</dbReference>
<feature type="compositionally biased region" description="Polar residues" evidence="1">
    <location>
        <begin position="79"/>
        <end position="96"/>
    </location>
</feature>
<evidence type="ECO:0000256" key="1">
    <source>
        <dbReference type="SAM" id="MobiDB-lite"/>
    </source>
</evidence>
<sequence>MEGVGSTSGPAGVLANDGPNALARSREDRDTPPGGNSPPNEPRVNEGPSTRSSISDQALELARQDPVPGSGQSQQVSQDNRQPGAQQTGNESSGSAGQDGRLIADESPNELLRG</sequence>
<reference evidence="2 3" key="1">
    <citation type="submission" date="2018-01" db="EMBL/GenBank/DDBJ databases">
        <authorList>
            <person name="Fu G.-Y."/>
        </authorList>
    </citation>
    <scope>NUCLEOTIDE SEQUENCE [LARGE SCALE GENOMIC DNA]</scope>
    <source>
        <strain evidence="2 3">SY39</strain>
    </source>
</reference>
<dbReference type="KEGG" id="atw:C0099_01475"/>
<dbReference type="AlphaFoldDB" id="A0A2I6S376"/>
<protein>
    <submittedName>
        <fullName evidence="2">Uncharacterized protein</fullName>
    </submittedName>
</protein>
<evidence type="ECO:0000313" key="2">
    <source>
        <dbReference type="EMBL" id="AUN93719.1"/>
    </source>
</evidence>
<gene>
    <name evidence="2" type="ORF">C0099_01475</name>
</gene>
<feature type="compositionally biased region" description="Low complexity" evidence="1">
    <location>
        <begin position="66"/>
        <end position="78"/>
    </location>
</feature>
<name>A0A2I6S376_9RHOO</name>
<evidence type="ECO:0000313" key="3">
    <source>
        <dbReference type="Proteomes" id="UP000242205"/>
    </source>
</evidence>
<proteinExistence type="predicted"/>
<accession>A0A2I6S376</accession>